<dbReference type="Proteomes" id="UP000295515">
    <property type="component" value="Unassembled WGS sequence"/>
</dbReference>
<keyword evidence="3" id="KW-1185">Reference proteome</keyword>
<evidence type="ECO:0000313" key="3">
    <source>
        <dbReference type="Proteomes" id="UP000295515"/>
    </source>
</evidence>
<protein>
    <submittedName>
        <fullName evidence="2">Uncharacterized protein</fullName>
    </submittedName>
</protein>
<keyword evidence="1" id="KW-0472">Membrane</keyword>
<keyword evidence="1" id="KW-0812">Transmembrane</keyword>
<reference evidence="2 3" key="1">
    <citation type="submission" date="2019-03" db="EMBL/GenBank/DDBJ databases">
        <title>Genomic Encyclopedia of Type Strains, Phase IV (KMG-IV): sequencing the most valuable type-strain genomes for metagenomic binning, comparative biology and taxonomic classification.</title>
        <authorList>
            <person name="Goeker M."/>
        </authorList>
    </citation>
    <scope>NUCLEOTIDE SEQUENCE [LARGE SCALE GENOMIC DNA]</scope>
    <source>
        <strain evidence="2 3">DSM 29487</strain>
    </source>
</reference>
<proteinExistence type="predicted"/>
<evidence type="ECO:0000256" key="1">
    <source>
        <dbReference type="SAM" id="Phobius"/>
    </source>
</evidence>
<dbReference type="EMBL" id="SMCQ01000001">
    <property type="protein sequence ID" value="TCW03007.1"/>
    <property type="molecule type" value="Genomic_DNA"/>
</dbReference>
<sequence>MDSFDESDSYFYNNRSTLEKVIGYKNVGSDLCMNKFCGNTILCNMYNPMRLLGNDNVSIKIRDFSVIAGEIASYYNCTSFPTYMYNNNIKVHFKDYHFFKMSIKRKNKQGFILFSIICSINYVTVFIENYFIDEIPQKLKFAYLLYYYLCDFINEFNAYNNTNFTIDTTFKNRDFRNCLAHYGLGNFIKEKEIIGNDILKGLTNKAFNLDYLTTKKEIFNRLNELESEIEKFILK</sequence>
<comment type="caution">
    <text evidence="2">The sequence shown here is derived from an EMBL/GenBank/DDBJ whole genome shotgun (WGS) entry which is preliminary data.</text>
</comment>
<accession>A0A4R3ZBL7</accession>
<dbReference type="AlphaFoldDB" id="A0A4R3ZBL7"/>
<evidence type="ECO:0000313" key="2">
    <source>
        <dbReference type="EMBL" id="TCW03007.1"/>
    </source>
</evidence>
<gene>
    <name evidence="2" type="ORF">EDD60_101313</name>
</gene>
<keyword evidence="1" id="KW-1133">Transmembrane helix</keyword>
<feature type="transmembrane region" description="Helical" evidence="1">
    <location>
        <begin position="110"/>
        <end position="132"/>
    </location>
</feature>
<name>A0A4R3ZBL7_9FIRM</name>
<organism evidence="2 3">
    <name type="scientific">Longibaculum muris</name>
    <dbReference type="NCBI Taxonomy" id="1796628"/>
    <lineage>
        <taxon>Bacteria</taxon>
        <taxon>Bacillati</taxon>
        <taxon>Bacillota</taxon>
        <taxon>Erysipelotrichia</taxon>
        <taxon>Erysipelotrichales</taxon>
        <taxon>Coprobacillaceae</taxon>
        <taxon>Longibaculum</taxon>
    </lineage>
</organism>